<evidence type="ECO:0000313" key="3">
    <source>
        <dbReference type="Proteomes" id="UP000320496"/>
    </source>
</evidence>
<dbReference type="KEGG" id="mri:Mal4_39710"/>
<accession>A0A517ZAU2</accession>
<dbReference type="AlphaFoldDB" id="A0A517ZAU2"/>
<organism evidence="2 3">
    <name type="scientific">Maioricimonas rarisocia</name>
    <dbReference type="NCBI Taxonomy" id="2528026"/>
    <lineage>
        <taxon>Bacteria</taxon>
        <taxon>Pseudomonadati</taxon>
        <taxon>Planctomycetota</taxon>
        <taxon>Planctomycetia</taxon>
        <taxon>Planctomycetales</taxon>
        <taxon>Planctomycetaceae</taxon>
        <taxon>Maioricimonas</taxon>
    </lineage>
</organism>
<dbReference type="GO" id="GO:0034704">
    <property type="term" value="C:calcium channel complex"/>
    <property type="evidence" value="ECO:0007669"/>
    <property type="project" value="TreeGrafter"/>
</dbReference>
<dbReference type="Pfam" id="PF02026">
    <property type="entry name" value="RyR"/>
    <property type="match status" value="1"/>
</dbReference>
<dbReference type="Proteomes" id="UP000320496">
    <property type="component" value="Chromosome"/>
</dbReference>
<feature type="domain" description="Ryanodine receptor Ryr" evidence="1">
    <location>
        <begin position="701"/>
        <end position="772"/>
    </location>
</feature>
<dbReference type="RefSeq" id="WP_145370791.1">
    <property type="nucleotide sequence ID" value="NZ_CP036275.1"/>
</dbReference>
<keyword evidence="3" id="KW-1185">Reference proteome</keyword>
<dbReference type="PANTHER" id="PTHR46399">
    <property type="entry name" value="B30.2/SPRY DOMAIN-CONTAINING PROTEIN"/>
    <property type="match status" value="1"/>
</dbReference>
<dbReference type="EMBL" id="CP036275">
    <property type="protein sequence ID" value="QDU39625.1"/>
    <property type="molecule type" value="Genomic_DNA"/>
</dbReference>
<name>A0A517ZAU2_9PLAN</name>
<dbReference type="PANTHER" id="PTHR46399:SF8">
    <property type="entry name" value="B30.2_SPRY DOMAIN-CONTAINING PROTEIN"/>
    <property type="match status" value="1"/>
</dbReference>
<dbReference type="SUPFAM" id="SSF52540">
    <property type="entry name" value="P-loop containing nucleoside triphosphate hydrolases"/>
    <property type="match status" value="1"/>
</dbReference>
<sequence length="864" mass="95770">MNRSDRSIVLVDGDVTIDWNLADLGPRDGHSLGWSAESQSRMSQQRGGAALLADLTASVLADISIASVETGPMPAEPVRNDDLRYHHAYAMWRRDSDDAWRVGQFLGVDPRASDLRVDTGEDVSPGVIVIDDAGLGYRSAESTWPHALREPSPNCWIVLKMASPVASGPLWNHLIRCCPERLIAVLTIDDLRRTEVQISRGLSWERTAQDVLWELVHNPCINGLGLCAHTVVSFGTVGAILHTRSNASARLLFDPLIMEGEWERADDGRLIGNTATLTAALVRQVVQSPDGPDFEAGIQAGVRAARVLYRKGYHCEAGRGDGLDVGFPIRDVAEAIRESSDVLAAVDVQDPVRFLDRSVKPSDAPGRPGFWTILENRYRDGLLGLSERIVLDGLQESLADVPVGRIGHLNTVDRHEIESLRSIQSLMREYCRHQRKQPLSIAVFGPPGSGKSFGVEQVAQSIEPGAIRKLTFNLSQFDHPEELLGALHQVRDVGLSGKLPLVFWDEFDTPLDGQSLGWLRYFLAPMQDGAFQEGQITHPIGRCIFVFAGGTSASMDEFATSLDTDDRRKAAKLPDFVSRLRGFLNVLGPNPQATTAGAADPYYVVRRAILLRSLLERSVPHLFWPQGGVRRLQIDRGVLRALLQISRYKHGVRSINAILSMSELAGRQGFQRSSLPAETQLDLHVNGREFLSLVQSIVLTDDLAEHLAEAAHEVWKAGKIRDEWTLGPRKDEEAKTHPWLIDYQDLPEHAKEANRVTVRTIPQKLAIAGYVMMPARSNEPPLEFPGDDLEVLAQFEHKLWMEEKLKAGFRLGKPTDDDPLQNEYLVEWEDIPNEIRQADRDLICGIPKILAKAGYAIMKLDAGT</sequence>
<reference evidence="2 3" key="1">
    <citation type="submission" date="2019-02" db="EMBL/GenBank/DDBJ databases">
        <title>Deep-cultivation of Planctomycetes and their phenomic and genomic characterization uncovers novel biology.</title>
        <authorList>
            <person name="Wiegand S."/>
            <person name="Jogler M."/>
            <person name="Boedeker C."/>
            <person name="Pinto D."/>
            <person name="Vollmers J."/>
            <person name="Rivas-Marin E."/>
            <person name="Kohn T."/>
            <person name="Peeters S.H."/>
            <person name="Heuer A."/>
            <person name="Rast P."/>
            <person name="Oberbeckmann S."/>
            <person name="Bunk B."/>
            <person name="Jeske O."/>
            <person name="Meyerdierks A."/>
            <person name="Storesund J.E."/>
            <person name="Kallscheuer N."/>
            <person name="Luecker S."/>
            <person name="Lage O.M."/>
            <person name="Pohl T."/>
            <person name="Merkel B.J."/>
            <person name="Hornburger P."/>
            <person name="Mueller R.-W."/>
            <person name="Bruemmer F."/>
            <person name="Labrenz M."/>
            <person name="Spormann A.M."/>
            <person name="Op den Camp H."/>
            <person name="Overmann J."/>
            <person name="Amann R."/>
            <person name="Jetten M.S.M."/>
            <person name="Mascher T."/>
            <person name="Medema M.H."/>
            <person name="Devos D.P."/>
            <person name="Kaster A.-K."/>
            <person name="Ovreas L."/>
            <person name="Rohde M."/>
            <person name="Galperin M.Y."/>
            <person name="Jogler C."/>
        </authorList>
    </citation>
    <scope>NUCLEOTIDE SEQUENCE [LARGE SCALE GENOMIC DNA]</scope>
    <source>
        <strain evidence="2 3">Mal4</strain>
    </source>
</reference>
<dbReference type="GO" id="GO:0014808">
    <property type="term" value="P:release of sequestered calcium ion into cytosol by sarcoplasmic reticulum"/>
    <property type="evidence" value="ECO:0007669"/>
    <property type="project" value="TreeGrafter"/>
</dbReference>
<dbReference type="Gene3D" id="6.20.350.10">
    <property type="match status" value="2"/>
</dbReference>
<dbReference type="InterPro" id="IPR015925">
    <property type="entry name" value="Ryanodine_IP3_receptor"/>
</dbReference>
<protein>
    <submittedName>
        <fullName evidence="2">RyR domain protein</fullName>
    </submittedName>
</protein>
<dbReference type="OrthoDB" id="227202at2"/>
<gene>
    <name evidence="2" type="ORF">Mal4_39710</name>
</gene>
<evidence type="ECO:0000259" key="1">
    <source>
        <dbReference type="Pfam" id="PF02026"/>
    </source>
</evidence>
<evidence type="ECO:0000313" key="2">
    <source>
        <dbReference type="EMBL" id="QDU39625.1"/>
    </source>
</evidence>
<proteinExistence type="predicted"/>
<dbReference type="InterPro" id="IPR003032">
    <property type="entry name" value="Ryanodine_rcpt"/>
</dbReference>
<dbReference type="GO" id="GO:0005219">
    <property type="term" value="F:ryanodine-sensitive calcium-release channel activity"/>
    <property type="evidence" value="ECO:0007669"/>
    <property type="project" value="TreeGrafter"/>
</dbReference>
<dbReference type="InterPro" id="IPR027417">
    <property type="entry name" value="P-loop_NTPase"/>
</dbReference>